<feature type="compositionally biased region" description="Low complexity" evidence="1">
    <location>
        <begin position="159"/>
        <end position="168"/>
    </location>
</feature>
<feature type="chain" id="PRO_5043844429" evidence="2">
    <location>
        <begin position="19"/>
        <end position="194"/>
    </location>
</feature>
<feature type="compositionally biased region" description="Low complexity" evidence="1">
    <location>
        <begin position="119"/>
        <end position="134"/>
    </location>
</feature>
<gene>
    <name evidence="3" type="ORF">PG999_014699</name>
</gene>
<dbReference type="EMBL" id="JAQQWP010000013">
    <property type="protein sequence ID" value="KAK8092500.1"/>
    <property type="molecule type" value="Genomic_DNA"/>
</dbReference>
<feature type="compositionally biased region" description="Pro residues" evidence="1">
    <location>
        <begin position="135"/>
        <end position="158"/>
    </location>
</feature>
<feature type="compositionally biased region" description="Pro residues" evidence="1">
    <location>
        <begin position="169"/>
        <end position="178"/>
    </location>
</feature>
<keyword evidence="2" id="KW-0732">Signal</keyword>
<dbReference type="Proteomes" id="UP001392437">
    <property type="component" value="Unassembled WGS sequence"/>
</dbReference>
<accession>A0AAW0Q2N2</accession>
<reference evidence="3 4" key="1">
    <citation type="submission" date="2023-01" db="EMBL/GenBank/DDBJ databases">
        <title>Analysis of 21 Apiospora genomes using comparative genomics revels a genus with tremendous synthesis potential of carbohydrate active enzymes and secondary metabolites.</title>
        <authorList>
            <person name="Sorensen T."/>
        </authorList>
    </citation>
    <scope>NUCLEOTIDE SEQUENCE [LARGE SCALE GENOMIC DNA]</scope>
    <source>
        <strain evidence="3 4">CBS 117206</strain>
    </source>
</reference>
<evidence type="ECO:0000313" key="3">
    <source>
        <dbReference type="EMBL" id="KAK8092500.1"/>
    </source>
</evidence>
<keyword evidence="4" id="KW-1185">Reference proteome</keyword>
<evidence type="ECO:0000256" key="2">
    <source>
        <dbReference type="SAM" id="SignalP"/>
    </source>
</evidence>
<feature type="region of interest" description="Disordered" evidence="1">
    <location>
        <begin position="119"/>
        <end position="194"/>
    </location>
</feature>
<name>A0AAW0Q2N2_9PEZI</name>
<evidence type="ECO:0000313" key="4">
    <source>
        <dbReference type="Proteomes" id="UP001392437"/>
    </source>
</evidence>
<proteinExistence type="predicted"/>
<dbReference type="PRINTS" id="PR01217">
    <property type="entry name" value="PRICHEXTENSN"/>
</dbReference>
<sequence length="194" mass="20192">MHAASILPALFFAAAASAQLLAAPGVQREAVDAKCTKALNEVMPLYALAPTPPPALAAAPRPSDPCKPPAFNGTLRAQYDAYSRNVSVWYQSHSSQIQAALSQCPDLVSLAADGPVCTTTSTPTPKPVVATPTPTAKPPPPPPAATNNNNPPPPPRPRPTGARPTRPSTRPPPSPPTSRPRATRVALRASSAWR</sequence>
<comment type="caution">
    <text evidence="3">The sequence shown here is derived from an EMBL/GenBank/DDBJ whole genome shotgun (WGS) entry which is preliminary data.</text>
</comment>
<protein>
    <submittedName>
        <fullName evidence="3">Uncharacterized protein</fullName>
    </submittedName>
</protein>
<dbReference type="AlphaFoldDB" id="A0AAW0Q2N2"/>
<organism evidence="3 4">
    <name type="scientific">Apiospora kogelbergensis</name>
    <dbReference type="NCBI Taxonomy" id="1337665"/>
    <lineage>
        <taxon>Eukaryota</taxon>
        <taxon>Fungi</taxon>
        <taxon>Dikarya</taxon>
        <taxon>Ascomycota</taxon>
        <taxon>Pezizomycotina</taxon>
        <taxon>Sordariomycetes</taxon>
        <taxon>Xylariomycetidae</taxon>
        <taxon>Amphisphaeriales</taxon>
        <taxon>Apiosporaceae</taxon>
        <taxon>Apiospora</taxon>
    </lineage>
</organism>
<evidence type="ECO:0000256" key="1">
    <source>
        <dbReference type="SAM" id="MobiDB-lite"/>
    </source>
</evidence>
<feature type="signal peptide" evidence="2">
    <location>
        <begin position="1"/>
        <end position="18"/>
    </location>
</feature>